<accession>A0A917A156</accession>
<dbReference type="Gene3D" id="6.10.10.120">
    <property type="entry name" value="Antitoxin ParD1-like"/>
    <property type="match status" value="1"/>
</dbReference>
<keyword evidence="5" id="KW-1185">Reference proteome</keyword>
<dbReference type="SUPFAM" id="SSF47598">
    <property type="entry name" value="Ribbon-helix-helix"/>
    <property type="match status" value="1"/>
</dbReference>
<evidence type="ECO:0000256" key="3">
    <source>
        <dbReference type="SAM" id="MobiDB-lite"/>
    </source>
</evidence>
<dbReference type="PANTHER" id="PTHR36582:SF2">
    <property type="entry name" value="ANTITOXIN PARD"/>
    <property type="match status" value="1"/>
</dbReference>
<evidence type="ECO:0000256" key="1">
    <source>
        <dbReference type="ARBA" id="ARBA00008580"/>
    </source>
</evidence>
<evidence type="ECO:0000313" key="4">
    <source>
        <dbReference type="EMBL" id="GGE21827.1"/>
    </source>
</evidence>
<evidence type="ECO:0000313" key="5">
    <source>
        <dbReference type="Proteomes" id="UP000644699"/>
    </source>
</evidence>
<dbReference type="InterPro" id="IPR038296">
    <property type="entry name" value="ParD_sf"/>
</dbReference>
<dbReference type="Pfam" id="PF03693">
    <property type="entry name" value="ParD_antitoxin"/>
    <property type="match status" value="1"/>
</dbReference>
<reference evidence="4" key="1">
    <citation type="journal article" date="2014" name="Int. J. Syst. Evol. Microbiol.">
        <title>Complete genome sequence of Corynebacterium casei LMG S-19264T (=DSM 44701T), isolated from a smear-ripened cheese.</title>
        <authorList>
            <consortium name="US DOE Joint Genome Institute (JGI-PGF)"/>
            <person name="Walter F."/>
            <person name="Albersmeier A."/>
            <person name="Kalinowski J."/>
            <person name="Ruckert C."/>
        </authorList>
    </citation>
    <scope>NUCLEOTIDE SEQUENCE</scope>
    <source>
        <strain evidence="4">CGMCC 1.15367</strain>
    </source>
</reference>
<dbReference type="Proteomes" id="UP000644699">
    <property type="component" value="Unassembled WGS sequence"/>
</dbReference>
<dbReference type="GO" id="GO:0006355">
    <property type="term" value="P:regulation of DNA-templated transcription"/>
    <property type="evidence" value="ECO:0007669"/>
    <property type="project" value="InterPro"/>
</dbReference>
<protein>
    <recommendedName>
        <fullName evidence="6">Antitoxin ParD1/3/4</fullName>
    </recommendedName>
</protein>
<comment type="caution">
    <text evidence="4">The sequence shown here is derived from an EMBL/GenBank/DDBJ whole genome shotgun (WGS) entry which is preliminary data.</text>
</comment>
<dbReference type="AlphaFoldDB" id="A0A917A156"/>
<organism evidence="4 5">
    <name type="scientific">Aureimonas endophytica</name>
    <dbReference type="NCBI Taxonomy" id="2027858"/>
    <lineage>
        <taxon>Bacteria</taxon>
        <taxon>Pseudomonadati</taxon>
        <taxon>Pseudomonadota</taxon>
        <taxon>Alphaproteobacteria</taxon>
        <taxon>Hyphomicrobiales</taxon>
        <taxon>Aurantimonadaceae</taxon>
        <taxon>Aureimonas</taxon>
    </lineage>
</organism>
<keyword evidence="2" id="KW-1277">Toxin-antitoxin system</keyword>
<dbReference type="InterPro" id="IPR022789">
    <property type="entry name" value="ParD"/>
</dbReference>
<gene>
    <name evidence="4" type="ORF">GCM10011390_46470</name>
</gene>
<reference evidence="4" key="2">
    <citation type="submission" date="2020-09" db="EMBL/GenBank/DDBJ databases">
        <authorList>
            <person name="Sun Q."/>
            <person name="Zhou Y."/>
        </authorList>
    </citation>
    <scope>NUCLEOTIDE SEQUENCE</scope>
    <source>
        <strain evidence="4">CGMCC 1.15367</strain>
    </source>
</reference>
<sequence length="123" mass="13516">MRMETMGRTYADGARGGKRGGSALGASVTVSYTRRMTKASPRTLTVSLGPQQKLVDERLASGAYASDSEVVRAGLRALEREETALDEALRRMVQEALDDPRPSIPIEEAFERLRAKHGLRAKR</sequence>
<proteinExistence type="inferred from homology"/>
<dbReference type="InterPro" id="IPR010985">
    <property type="entry name" value="Ribbon_hlx_hlx"/>
</dbReference>
<dbReference type="PANTHER" id="PTHR36582">
    <property type="entry name" value="ANTITOXIN PARD"/>
    <property type="match status" value="1"/>
</dbReference>
<evidence type="ECO:0000256" key="2">
    <source>
        <dbReference type="ARBA" id="ARBA00022649"/>
    </source>
</evidence>
<comment type="similarity">
    <text evidence="1">Belongs to the ParD antitoxin family.</text>
</comment>
<dbReference type="EMBL" id="BMIQ01000010">
    <property type="protein sequence ID" value="GGE21827.1"/>
    <property type="molecule type" value="Genomic_DNA"/>
</dbReference>
<evidence type="ECO:0008006" key="6">
    <source>
        <dbReference type="Google" id="ProtNLM"/>
    </source>
</evidence>
<dbReference type="NCBIfam" id="TIGR02606">
    <property type="entry name" value="antidote_CC2985"/>
    <property type="match status" value="1"/>
</dbReference>
<name>A0A917A156_9HYPH</name>
<feature type="region of interest" description="Disordered" evidence="3">
    <location>
        <begin position="1"/>
        <end position="24"/>
    </location>
</feature>